<sequence length="115" mass="12664">MAVSPCESLNTQSMVRILKKASCKWTRSRRAVDAPRNRVHQELASVISTAKGEIHPSSTSSTVFTKEGRVKKWHGVSITINTLSKGLLDGCDDWVASLNGKDTLMLSERQHKGLT</sequence>
<dbReference type="AlphaFoldDB" id="A0AAV4ASF0"/>
<evidence type="ECO:0000313" key="2">
    <source>
        <dbReference type="Proteomes" id="UP000735302"/>
    </source>
</evidence>
<gene>
    <name evidence="1" type="ORF">PoB_004055600</name>
</gene>
<proteinExistence type="predicted"/>
<comment type="caution">
    <text evidence="1">The sequence shown here is derived from an EMBL/GenBank/DDBJ whole genome shotgun (WGS) entry which is preliminary data.</text>
</comment>
<keyword evidence="2" id="KW-1185">Reference proteome</keyword>
<accession>A0AAV4ASF0</accession>
<evidence type="ECO:0000313" key="1">
    <source>
        <dbReference type="EMBL" id="GFO14051.1"/>
    </source>
</evidence>
<reference evidence="1 2" key="1">
    <citation type="journal article" date="2021" name="Elife">
        <title>Chloroplast acquisition without the gene transfer in kleptoplastic sea slugs, Plakobranchus ocellatus.</title>
        <authorList>
            <person name="Maeda T."/>
            <person name="Takahashi S."/>
            <person name="Yoshida T."/>
            <person name="Shimamura S."/>
            <person name="Takaki Y."/>
            <person name="Nagai Y."/>
            <person name="Toyoda A."/>
            <person name="Suzuki Y."/>
            <person name="Arimoto A."/>
            <person name="Ishii H."/>
            <person name="Satoh N."/>
            <person name="Nishiyama T."/>
            <person name="Hasebe M."/>
            <person name="Maruyama T."/>
            <person name="Minagawa J."/>
            <person name="Obokata J."/>
            <person name="Shigenobu S."/>
        </authorList>
    </citation>
    <scope>NUCLEOTIDE SEQUENCE [LARGE SCALE GENOMIC DNA]</scope>
</reference>
<name>A0AAV4ASF0_9GAST</name>
<dbReference type="Proteomes" id="UP000735302">
    <property type="component" value="Unassembled WGS sequence"/>
</dbReference>
<organism evidence="1 2">
    <name type="scientific">Plakobranchus ocellatus</name>
    <dbReference type="NCBI Taxonomy" id="259542"/>
    <lineage>
        <taxon>Eukaryota</taxon>
        <taxon>Metazoa</taxon>
        <taxon>Spiralia</taxon>
        <taxon>Lophotrochozoa</taxon>
        <taxon>Mollusca</taxon>
        <taxon>Gastropoda</taxon>
        <taxon>Heterobranchia</taxon>
        <taxon>Euthyneura</taxon>
        <taxon>Panpulmonata</taxon>
        <taxon>Sacoglossa</taxon>
        <taxon>Placobranchoidea</taxon>
        <taxon>Plakobranchidae</taxon>
        <taxon>Plakobranchus</taxon>
    </lineage>
</organism>
<dbReference type="EMBL" id="BLXT01004521">
    <property type="protein sequence ID" value="GFO14051.1"/>
    <property type="molecule type" value="Genomic_DNA"/>
</dbReference>
<protein>
    <submittedName>
        <fullName evidence="1">Uncharacterized protein</fullName>
    </submittedName>
</protein>